<dbReference type="SUPFAM" id="SSF46955">
    <property type="entry name" value="Putative DNA-binding domain"/>
    <property type="match status" value="1"/>
</dbReference>
<keyword evidence="4" id="KW-1185">Reference proteome</keyword>
<dbReference type="Gene3D" id="1.10.1660.10">
    <property type="match status" value="1"/>
</dbReference>
<evidence type="ECO:0000259" key="2">
    <source>
        <dbReference type="PROSITE" id="PS50937"/>
    </source>
</evidence>
<dbReference type="PANTHER" id="PTHR30204:SF97">
    <property type="entry name" value="MERR FAMILY REGULATORY PROTEIN"/>
    <property type="match status" value="1"/>
</dbReference>
<gene>
    <name evidence="3" type="ORF">GCM10009827_093130</name>
</gene>
<dbReference type="InterPro" id="IPR009061">
    <property type="entry name" value="DNA-bd_dom_put_sf"/>
</dbReference>
<evidence type="ECO:0000256" key="1">
    <source>
        <dbReference type="ARBA" id="ARBA00023125"/>
    </source>
</evidence>
<dbReference type="PROSITE" id="PS50937">
    <property type="entry name" value="HTH_MERR_2"/>
    <property type="match status" value="1"/>
</dbReference>
<accession>A0ABN2CF40</accession>
<dbReference type="InterPro" id="IPR011256">
    <property type="entry name" value="Reg_factor_effector_dom_sf"/>
</dbReference>
<comment type="caution">
    <text evidence="3">The sequence shown here is derived from an EMBL/GenBank/DDBJ whole genome shotgun (WGS) entry which is preliminary data.</text>
</comment>
<dbReference type="SMART" id="SM00422">
    <property type="entry name" value="HTH_MERR"/>
    <property type="match status" value="1"/>
</dbReference>
<name>A0ABN2CF40_9ACTN</name>
<proteinExistence type="predicted"/>
<evidence type="ECO:0000313" key="3">
    <source>
        <dbReference type="EMBL" id="GAA1557570.1"/>
    </source>
</evidence>
<evidence type="ECO:0000313" key="4">
    <source>
        <dbReference type="Proteomes" id="UP001501470"/>
    </source>
</evidence>
<protein>
    <submittedName>
        <fullName evidence="3">Helix-turn-helix domain-containing protein</fullName>
    </submittedName>
</protein>
<dbReference type="Pfam" id="PF13411">
    <property type="entry name" value="MerR_1"/>
    <property type="match status" value="1"/>
</dbReference>
<sequence>MDGKHLLAGQFGAASRLSPKALRLYAEQGLLIPAEVDPATGYRYYRPDQLPRARLIARLRSLGLPLAKIGALLDLTPQARALELRGWLRTQRDRLDERAAVVEAVDRSGEDLALAGAVRLRDVAATRAVCRRRQVDIRGLKDLIRTAERDIRAHLRDSGLPADGLRRVCFHELVTPDSEAPVEVSVACTGPVDPVDDLYVRLIPAHTEAYLPVPAPMEDYPLILRVYDAVEAWTDARPGMVTTGRPYEVHPGTAGARFDVAYPVSP</sequence>
<dbReference type="Proteomes" id="UP001501470">
    <property type="component" value="Unassembled WGS sequence"/>
</dbReference>
<dbReference type="CDD" id="cd01107">
    <property type="entry name" value="HTH_BmrR"/>
    <property type="match status" value="1"/>
</dbReference>
<dbReference type="InterPro" id="IPR000551">
    <property type="entry name" value="MerR-type_HTH_dom"/>
</dbReference>
<dbReference type="EMBL" id="BAAAQD010000026">
    <property type="protein sequence ID" value="GAA1557570.1"/>
    <property type="molecule type" value="Genomic_DNA"/>
</dbReference>
<dbReference type="RefSeq" id="WP_344510998.1">
    <property type="nucleotide sequence ID" value="NZ_BAAAQD010000026.1"/>
</dbReference>
<dbReference type="Gene3D" id="3.20.80.10">
    <property type="entry name" value="Regulatory factor, effector binding domain"/>
    <property type="match status" value="1"/>
</dbReference>
<dbReference type="InterPro" id="IPR047057">
    <property type="entry name" value="MerR_fam"/>
</dbReference>
<organism evidence="3 4">
    <name type="scientific">Dactylosporangium maewongense</name>
    <dbReference type="NCBI Taxonomy" id="634393"/>
    <lineage>
        <taxon>Bacteria</taxon>
        <taxon>Bacillati</taxon>
        <taxon>Actinomycetota</taxon>
        <taxon>Actinomycetes</taxon>
        <taxon>Micromonosporales</taxon>
        <taxon>Micromonosporaceae</taxon>
        <taxon>Dactylosporangium</taxon>
    </lineage>
</organism>
<dbReference type="PANTHER" id="PTHR30204">
    <property type="entry name" value="REDOX-CYCLING DRUG-SENSING TRANSCRIPTIONAL ACTIVATOR SOXR"/>
    <property type="match status" value="1"/>
</dbReference>
<keyword evidence="1" id="KW-0238">DNA-binding</keyword>
<reference evidence="3 4" key="1">
    <citation type="journal article" date="2019" name="Int. J. Syst. Evol. Microbiol.">
        <title>The Global Catalogue of Microorganisms (GCM) 10K type strain sequencing project: providing services to taxonomists for standard genome sequencing and annotation.</title>
        <authorList>
            <consortium name="The Broad Institute Genomics Platform"/>
            <consortium name="The Broad Institute Genome Sequencing Center for Infectious Disease"/>
            <person name="Wu L."/>
            <person name="Ma J."/>
        </authorList>
    </citation>
    <scope>NUCLEOTIDE SEQUENCE [LARGE SCALE GENOMIC DNA]</scope>
    <source>
        <strain evidence="3 4">JCM 15933</strain>
    </source>
</reference>
<feature type="domain" description="HTH merR-type" evidence="2">
    <location>
        <begin position="14"/>
        <end position="75"/>
    </location>
</feature>